<organism evidence="9">
    <name type="scientific">Bifidobacterium fermentum</name>
    <dbReference type="NCBI Taxonomy" id="3059035"/>
    <lineage>
        <taxon>Bacteria</taxon>
        <taxon>Bacillati</taxon>
        <taxon>Actinomycetota</taxon>
        <taxon>Actinomycetes</taxon>
        <taxon>Bifidobacteriales</taxon>
        <taxon>Bifidobacteriaceae</taxon>
        <taxon>Bifidobacterium</taxon>
    </lineage>
</organism>
<dbReference type="NCBIfam" id="TIGR00737">
    <property type="entry name" value="nifR3_yhdG"/>
    <property type="match status" value="1"/>
</dbReference>
<feature type="domain" description="DUS-like FMN-binding" evidence="8">
    <location>
        <begin position="92"/>
        <end position="398"/>
    </location>
</feature>
<keyword evidence="2" id="KW-0285">Flavoprotein</keyword>
<evidence type="ECO:0000256" key="5">
    <source>
        <dbReference type="ARBA" id="ARBA00022857"/>
    </source>
</evidence>
<evidence type="ECO:0000256" key="2">
    <source>
        <dbReference type="ARBA" id="ARBA00022630"/>
    </source>
</evidence>
<proteinExistence type="predicted"/>
<evidence type="ECO:0000256" key="7">
    <source>
        <dbReference type="SAM" id="MobiDB-lite"/>
    </source>
</evidence>
<dbReference type="PANTHER" id="PTHR45846">
    <property type="entry name" value="TRNA-DIHYDROURIDINE(47) SYNTHASE [NAD(P)(+)]-LIKE"/>
    <property type="match status" value="1"/>
</dbReference>
<dbReference type="PROSITE" id="PS01136">
    <property type="entry name" value="UPF0034"/>
    <property type="match status" value="1"/>
</dbReference>
<dbReference type="RefSeq" id="WP_369342677.1">
    <property type="nucleotide sequence ID" value="NZ_CP129675.1"/>
</dbReference>
<feature type="compositionally biased region" description="Basic and acidic residues" evidence="7">
    <location>
        <begin position="7"/>
        <end position="16"/>
    </location>
</feature>
<evidence type="ECO:0000256" key="4">
    <source>
        <dbReference type="ARBA" id="ARBA00022694"/>
    </source>
</evidence>
<dbReference type="InterPro" id="IPR004652">
    <property type="entry name" value="DusB-like"/>
</dbReference>
<dbReference type="EC" id="1.3.1.-" evidence="9"/>
<evidence type="ECO:0000256" key="6">
    <source>
        <dbReference type="ARBA" id="ARBA00023002"/>
    </source>
</evidence>
<evidence type="ECO:0000256" key="3">
    <source>
        <dbReference type="ARBA" id="ARBA00022643"/>
    </source>
</evidence>
<reference evidence="9" key="1">
    <citation type="submission" date="2023-07" db="EMBL/GenBank/DDBJ databases">
        <title>Bifidobacterium aquikefiriaerophilum sp. nov. and Bifidobacterium eccum sp. nov., isolated from water kefir.</title>
        <authorList>
            <person name="Breselge S."/>
            <person name="Bellassi P."/>
            <person name="Barcenilla C."/>
            <person name="Alvarez-Ordonez A."/>
            <person name="Morelli L."/>
            <person name="Cotter P.D."/>
        </authorList>
    </citation>
    <scope>NUCLEOTIDE SEQUENCE</scope>
    <source>
        <strain evidence="10">WK013_4_14</strain>
        <strain evidence="9">WK048_4_13</strain>
    </source>
</reference>
<comment type="cofactor">
    <cofactor evidence="1">
        <name>FMN</name>
        <dbReference type="ChEBI" id="CHEBI:58210"/>
    </cofactor>
</comment>
<dbReference type="GO" id="GO:0017150">
    <property type="term" value="F:tRNA dihydrouridine synthase activity"/>
    <property type="evidence" value="ECO:0007669"/>
    <property type="project" value="InterPro"/>
</dbReference>
<dbReference type="InterPro" id="IPR024036">
    <property type="entry name" value="tRNA-dHydroUridine_Synthase_C"/>
</dbReference>
<protein>
    <submittedName>
        <fullName evidence="9">tRNA dihydrouridine synthase DusB</fullName>
        <ecNumber evidence="9">1.3.1.-</ecNumber>
    </submittedName>
</protein>
<gene>
    <name evidence="9" type="primary">dusB</name>
    <name evidence="10" type="ORF">QN216_07135</name>
    <name evidence="9" type="ORF">QN217_03315</name>
</gene>
<dbReference type="Gene3D" id="3.20.20.70">
    <property type="entry name" value="Aldolase class I"/>
    <property type="match status" value="1"/>
</dbReference>
<dbReference type="CDD" id="cd02801">
    <property type="entry name" value="DUS_like_FMN"/>
    <property type="match status" value="1"/>
</dbReference>
<dbReference type="InterPro" id="IPR018517">
    <property type="entry name" value="tRNA_hU_synthase_CS"/>
</dbReference>
<dbReference type="AlphaFoldDB" id="A0AB39UDW3"/>
<dbReference type="InterPro" id="IPR013785">
    <property type="entry name" value="Aldolase_TIM"/>
</dbReference>
<evidence type="ECO:0000259" key="8">
    <source>
        <dbReference type="Pfam" id="PF01207"/>
    </source>
</evidence>
<dbReference type="GO" id="GO:0003723">
    <property type="term" value="F:RNA binding"/>
    <property type="evidence" value="ECO:0007669"/>
    <property type="project" value="TreeGrafter"/>
</dbReference>
<keyword evidence="4" id="KW-0819">tRNA processing</keyword>
<dbReference type="GO" id="GO:0050660">
    <property type="term" value="F:flavin adenine dinucleotide binding"/>
    <property type="evidence" value="ECO:0007669"/>
    <property type="project" value="InterPro"/>
</dbReference>
<sequence>MDTGDVQGRDGLKVQDADASVSAEVSVAAETSVSAEALESSDSPRQRSSVQGGQRIQEAQAFEGTQSALPSSRDRRFDGVNLGKLHIETPVMLSPMAGVTNWPFRVLCEQFGPHGLYVAEMITARALVARNPKAFRLCRFAPSEHPRSLQLYGVNPDITRQAAAMVADGDMADHVDLNFGCPAPKVTRHGGGSALPWKLDVFAELIHRVVGVCEPAGIPVTAKIRVGIDHEHETFLEAGHIAQEEGCAAVTLHARTTAEYYGGHSDWNRIAQLAEELSIPVFGNGDIWTAEDALEMMSQTGCAGVAVGRGCQGRPWLFADIANALNGSSERVNPTLGQIGEIIARHARLLTEFYDGDEKMAVHDLRKHVAWYLKGFPVGGEARRAFMECESVADVDAKVARFDADTPFPMEIADKPRGRVRYARKVHLPYGWLDSRTMPPEARKQLFGDDPMDASY</sequence>
<feature type="compositionally biased region" description="Low complexity" evidence="7">
    <location>
        <begin position="17"/>
        <end position="41"/>
    </location>
</feature>
<evidence type="ECO:0000313" key="10">
    <source>
        <dbReference type="EMBL" id="XDS48114.1"/>
    </source>
</evidence>
<accession>A0AB39UDW3</accession>
<dbReference type="Gene3D" id="1.10.1200.80">
    <property type="entry name" value="Putative flavin oxidoreducatase, domain 2"/>
    <property type="match status" value="1"/>
</dbReference>
<evidence type="ECO:0000256" key="1">
    <source>
        <dbReference type="ARBA" id="ARBA00001917"/>
    </source>
</evidence>
<dbReference type="Pfam" id="PF01207">
    <property type="entry name" value="Dus"/>
    <property type="match status" value="1"/>
</dbReference>
<dbReference type="EMBL" id="CP129682">
    <property type="protein sequence ID" value="XDS48114.1"/>
    <property type="molecule type" value="Genomic_DNA"/>
</dbReference>
<dbReference type="SUPFAM" id="SSF51395">
    <property type="entry name" value="FMN-linked oxidoreductases"/>
    <property type="match status" value="1"/>
</dbReference>
<keyword evidence="6 9" id="KW-0560">Oxidoreductase</keyword>
<dbReference type="EMBL" id="CP129675">
    <property type="protein sequence ID" value="XDS47178.1"/>
    <property type="molecule type" value="Genomic_DNA"/>
</dbReference>
<dbReference type="InterPro" id="IPR035587">
    <property type="entry name" value="DUS-like_FMN-bd"/>
</dbReference>
<keyword evidence="3" id="KW-0288">FMN</keyword>
<name>A0AB39UDW3_9BIFI</name>
<dbReference type="PANTHER" id="PTHR45846:SF1">
    <property type="entry name" value="TRNA-DIHYDROURIDINE(47) SYNTHASE [NAD(P)(+)]-LIKE"/>
    <property type="match status" value="1"/>
</dbReference>
<evidence type="ECO:0000313" key="9">
    <source>
        <dbReference type="EMBL" id="XDS47178.1"/>
    </source>
</evidence>
<feature type="region of interest" description="Disordered" evidence="7">
    <location>
        <begin position="1"/>
        <end position="54"/>
    </location>
</feature>
<keyword evidence="5" id="KW-0521">NADP</keyword>